<reference evidence="1 2" key="1">
    <citation type="submission" date="2024-02" db="EMBL/GenBank/DDBJ databases">
        <title>High-quality chromosome-scale genome assembly of Pensacola bahiagrass (Paspalum notatum Flugge var. saurae).</title>
        <authorList>
            <person name="Vega J.M."/>
            <person name="Podio M."/>
            <person name="Orjuela J."/>
            <person name="Siena L.A."/>
            <person name="Pessino S.C."/>
            <person name="Combes M.C."/>
            <person name="Mariac C."/>
            <person name="Albertini E."/>
            <person name="Pupilli F."/>
            <person name="Ortiz J.P.A."/>
            <person name="Leblanc O."/>
        </authorList>
    </citation>
    <scope>NUCLEOTIDE SEQUENCE [LARGE SCALE GENOMIC DNA]</scope>
    <source>
        <strain evidence="1">R1</strain>
        <tissue evidence="1">Leaf</tissue>
    </source>
</reference>
<gene>
    <name evidence="1" type="ORF">U9M48_007251</name>
</gene>
<dbReference type="PANTHER" id="PTHR31264">
    <property type="entry name" value="OS07G0554500 PROTEIN-RELATED"/>
    <property type="match status" value="1"/>
</dbReference>
<evidence type="ECO:0008006" key="3">
    <source>
        <dbReference type="Google" id="ProtNLM"/>
    </source>
</evidence>
<protein>
    <recommendedName>
        <fullName evidence="3">F-box domain-containing protein</fullName>
    </recommendedName>
</protein>
<sequence length="498" mass="56547">MTDLAALTDDVLAEILLRVPSLRDLARASVSCSSLRRVASSPHFLRRFRAQRAPPPPLGVFCCYPARGGGVGGSHFHAALPPHPSAALARALASSADFSFAFLEPAASDWLVRDCRDGRFLLDRPRDGSTAFTEVAVCDPLFRRYRMLPPIPDDLAASVDNPYVQRGGDGDLQSRSSEIFLASRSGGESVSEEDPEFTIIWMACCRGKLVAFFYSSESQQWRALAPPEHYALSTRRVMGVRLGQRNHAHGCFYWMVTLTHRWLVLDTHKMEFSIMDISPVLSGRAMMFSNQITTLESSDRSTTVVISDVFRPDKRCVLYFYAFMRFGDRWQLLNRMTLPEEWGYRFRGIIGAAEGYLFIKLDHPKENQNDQIVPYVEYFSLDVKTMQLGSFCRTTLLTADTELDSFVSRQQEANTRKEDQGIERYLKLWGDRAVNDGGHMAQKEAVACIGVKRLKLKDNEKDACQDNNQDRHGWKKGDRYKTNFSWRSHSVRMLVYLC</sequence>
<dbReference type="PANTHER" id="PTHR31264:SF17">
    <property type="entry name" value="OS04G0258900 PROTEIN"/>
    <property type="match status" value="1"/>
</dbReference>
<dbReference type="EMBL" id="CP144746">
    <property type="protein sequence ID" value="WVZ56766.1"/>
    <property type="molecule type" value="Genomic_DNA"/>
</dbReference>
<dbReference type="AlphaFoldDB" id="A0AAQ3Q068"/>
<evidence type="ECO:0000313" key="2">
    <source>
        <dbReference type="Proteomes" id="UP001341281"/>
    </source>
</evidence>
<accession>A0AAQ3Q068</accession>
<name>A0AAQ3Q068_PASNO</name>
<keyword evidence="2" id="KW-1185">Reference proteome</keyword>
<dbReference type="Proteomes" id="UP001341281">
    <property type="component" value="Chromosome 02"/>
</dbReference>
<dbReference type="SUPFAM" id="SSF81383">
    <property type="entry name" value="F-box domain"/>
    <property type="match status" value="1"/>
</dbReference>
<proteinExistence type="predicted"/>
<organism evidence="1 2">
    <name type="scientific">Paspalum notatum var. saurae</name>
    <dbReference type="NCBI Taxonomy" id="547442"/>
    <lineage>
        <taxon>Eukaryota</taxon>
        <taxon>Viridiplantae</taxon>
        <taxon>Streptophyta</taxon>
        <taxon>Embryophyta</taxon>
        <taxon>Tracheophyta</taxon>
        <taxon>Spermatophyta</taxon>
        <taxon>Magnoliopsida</taxon>
        <taxon>Liliopsida</taxon>
        <taxon>Poales</taxon>
        <taxon>Poaceae</taxon>
        <taxon>PACMAD clade</taxon>
        <taxon>Panicoideae</taxon>
        <taxon>Andropogonodae</taxon>
        <taxon>Paspaleae</taxon>
        <taxon>Paspalinae</taxon>
        <taxon>Paspalum</taxon>
    </lineage>
</organism>
<evidence type="ECO:0000313" key="1">
    <source>
        <dbReference type="EMBL" id="WVZ56766.1"/>
    </source>
</evidence>
<dbReference type="InterPro" id="IPR036047">
    <property type="entry name" value="F-box-like_dom_sf"/>
</dbReference>